<keyword evidence="1" id="KW-0732">Signal</keyword>
<dbReference type="EMBL" id="FUYC01000015">
    <property type="protein sequence ID" value="SKA92174.1"/>
    <property type="molecule type" value="Genomic_DNA"/>
</dbReference>
<dbReference type="RefSeq" id="WP_144019472.1">
    <property type="nucleotide sequence ID" value="NZ_FUYC01000015.1"/>
</dbReference>
<evidence type="ECO:0000313" key="3">
    <source>
        <dbReference type="Proteomes" id="UP000190027"/>
    </source>
</evidence>
<dbReference type="Proteomes" id="UP000190027">
    <property type="component" value="Unassembled WGS sequence"/>
</dbReference>
<evidence type="ECO:0000313" key="2">
    <source>
        <dbReference type="EMBL" id="SKA92174.1"/>
    </source>
</evidence>
<reference evidence="2 3" key="1">
    <citation type="submission" date="2017-02" db="EMBL/GenBank/DDBJ databases">
        <authorList>
            <person name="Peterson S.W."/>
        </authorList>
    </citation>
    <scope>NUCLEOTIDE SEQUENCE [LARGE SCALE GENOMIC DNA]</scope>
    <source>
        <strain evidence="2 3">DSM 16080</strain>
    </source>
</reference>
<accession>A0A1T4XRL8</accession>
<proteinExistence type="predicted"/>
<feature type="signal peptide" evidence="1">
    <location>
        <begin position="1"/>
        <end position="22"/>
    </location>
</feature>
<feature type="chain" id="PRO_5012391407" evidence="1">
    <location>
        <begin position="23"/>
        <end position="292"/>
    </location>
</feature>
<dbReference type="AlphaFoldDB" id="A0A1T4XRL8"/>
<name>A0A1T4XRL8_9BACT</name>
<dbReference type="PROSITE" id="PS51257">
    <property type="entry name" value="PROKAR_LIPOPROTEIN"/>
    <property type="match status" value="1"/>
</dbReference>
<protein>
    <submittedName>
        <fullName evidence="2">Uncharacterized protein</fullName>
    </submittedName>
</protein>
<keyword evidence="3" id="KW-1185">Reference proteome</keyword>
<dbReference type="STRING" id="1121449.SAMN02745704_02396"/>
<gene>
    <name evidence="2" type="ORF">SAMN02745704_02396</name>
</gene>
<evidence type="ECO:0000256" key="1">
    <source>
        <dbReference type="SAM" id="SignalP"/>
    </source>
</evidence>
<dbReference type="OrthoDB" id="5457402at2"/>
<sequence length="292" mass="32328">MRTTMIRFLLLLALLSVLTTLGCQTTGSTVVEATPAQMRSAGTPLGLEAAGTVYRVALASQINDLRHNEPVPQVKFADTASRSGRESNFRYEGFKVGEVDFFTAEEVNGKARVHSVVKLLDERERGCAIQSLLEYHEDGDTVVLDESFARPVFTLTPRVEFYVVRYELWEKQVGTRSASWTALYDFAKANCEKVDGTSLVEREYVILAFAMDRLAPDTVMTMVASRSRGGTDPDQSLMSASYADYLGWRVAIMGGTFAFDRAKKFYVNVMVTPGTEDGSEAETLRVAQFSNS</sequence>
<organism evidence="2 3">
    <name type="scientific">Paucidesulfovibrio gracilis DSM 16080</name>
    <dbReference type="NCBI Taxonomy" id="1121449"/>
    <lineage>
        <taxon>Bacteria</taxon>
        <taxon>Pseudomonadati</taxon>
        <taxon>Thermodesulfobacteriota</taxon>
        <taxon>Desulfovibrionia</taxon>
        <taxon>Desulfovibrionales</taxon>
        <taxon>Desulfovibrionaceae</taxon>
        <taxon>Paucidesulfovibrio</taxon>
    </lineage>
</organism>